<sequence length="89" mass="9964">MESPACLQHDGGDFDSLSELATLGFTVDKWSFICKEWVLISPLSGKKWSFPLTAAATHGIFKELNDTVVLPSLNERWEVSFTLRPTMDC</sequence>
<evidence type="ECO:0000313" key="1">
    <source>
        <dbReference type="EMBL" id="KAL2622309.1"/>
    </source>
</evidence>
<gene>
    <name evidence="1" type="ORF">R1flu_002514</name>
</gene>
<comment type="caution">
    <text evidence="1">The sequence shown here is derived from an EMBL/GenBank/DDBJ whole genome shotgun (WGS) entry which is preliminary data.</text>
</comment>
<dbReference type="Proteomes" id="UP001605036">
    <property type="component" value="Unassembled WGS sequence"/>
</dbReference>
<protein>
    <submittedName>
        <fullName evidence="1">Uncharacterized protein</fullName>
    </submittedName>
</protein>
<proteinExistence type="predicted"/>
<keyword evidence="2" id="KW-1185">Reference proteome</keyword>
<dbReference type="EMBL" id="JBHFFA010000006">
    <property type="protein sequence ID" value="KAL2622309.1"/>
    <property type="molecule type" value="Genomic_DNA"/>
</dbReference>
<evidence type="ECO:0000313" key="2">
    <source>
        <dbReference type="Proteomes" id="UP001605036"/>
    </source>
</evidence>
<name>A0ABD1YA61_9MARC</name>
<dbReference type="AlphaFoldDB" id="A0ABD1YA61"/>
<organism evidence="1 2">
    <name type="scientific">Riccia fluitans</name>
    <dbReference type="NCBI Taxonomy" id="41844"/>
    <lineage>
        <taxon>Eukaryota</taxon>
        <taxon>Viridiplantae</taxon>
        <taxon>Streptophyta</taxon>
        <taxon>Embryophyta</taxon>
        <taxon>Marchantiophyta</taxon>
        <taxon>Marchantiopsida</taxon>
        <taxon>Marchantiidae</taxon>
        <taxon>Marchantiales</taxon>
        <taxon>Ricciaceae</taxon>
        <taxon>Riccia</taxon>
    </lineage>
</organism>
<accession>A0ABD1YA61</accession>
<reference evidence="1 2" key="1">
    <citation type="submission" date="2024-09" db="EMBL/GenBank/DDBJ databases">
        <title>Chromosome-scale assembly of Riccia fluitans.</title>
        <authorList>
            <person name="Paukszto L."/>
            <person name="Sawicki J."/>
            <person name="Karawczyk K."/>
            <person name="Piernik-Szablinska J."/>
            <person name="Szczecinska M."/>
            <person name="Mazdziarz M."/>
        </authorList>
    </citation>
    <scope>NUCLEOTIDE SEQUENCE [LARGE SCALE GENOMIC DNA]</scope>
    <source>
        <strain evidence="1">Rf_01</strain>
        <tissue evidence="1">Aerial parts of the thallus</tissue>
    </source>
</reference>